<dbReference type="KEGG" id="tsph:KIH39_16830"/>
<dbReference type="EMBL" id="CP074694">
    <property type="protein sequence ID" value="QVL30514.1"/>
    <property type="molecule type" value="Genomic_DNA"/>
</dbReference>
<dbReference type="Proteomes" id="UP000676194">
    <property type="component" value="Chromosome"/>
</dbReference>
<name>A0A8E6ESC3_9BACT</name>
<dbReference type="AlphaFoldDB" id="A0A8E6ESC3"/>
<reference evidence="1" key="1">
    <citation type="submission" date="2021-05" db="EMBL/GenBank/DDBJ databases">
        <title>Complete genome sequence of the cellulolytic planctomycete Telmatocola sphagniphila SP2T and characterization of the first cellulase from planctomycetes.</title>
        <authorList>
            <person name="Rakitin A.L."/>
            <person name="Beletsky A.V."/>
            <person name="Naumoff D.G."/>
            <person name="Kulichevskaya I.S."/>
            <person name="Mardanov A.V."/>
            <person name="Ravin N.V."/>
            <person name="Dedysh S.N."/>
        </authorList>
    </citation>
    <scope>NUCLEOTIDE SEQUENCE</scope>
    <source>
        <strain evidence="1">SP2T</strain>
    </source>
</reference>
<organism evidence="1 2">
    <name type="scientific">Telmatocola sphagniphila</name>
    <dbReference type="NCBI Taxonomy" id="1123043"/>
    <lineage>
        <taxon>Bacteria</taxon>
        <taxon>Pseudomonadati</taxon>
        <taxon>Planctomycetota</taxon>
        <taxon>Planctomycetia</taxon>
        <taxon>Gemmatales</taxon>
        <taxon>Gemmataceae</taxon>
    </lineage>
</organism>
<keyword evidence="2" id="KW-1185">Reference proteome</keyword>
<proteinExistence type="predicted"/>
<protein>
    <submittedName>
        <fullName evidence="1">Uncharacterized protein</fullName>
    </submittedName>
</protein>
<evidence type="ECO:0000313" key="1">
    <source>
        <dbReference type="EMBL" id="QVL30514.1"/>
    </source>
</evidence>
<gene>
    <name evidence="1" type="ORF">KIH39_16830</name>
</gene>
<accession>A0A8E6ESC3</accession>
<evidence type="ECO:0000313" key="2">
    <source>
        <dbReference type="Proteomes" id="UP000676194"/>
    </source>
</evidence>
<sequence>MSMKPYPIHCYTPECGLIALYKVASRWSDGLTKELKTYSLCCESCLPKLFSDAVRRQQACRLTEEESLEAPSIFDLVPGTRDRFLNPREDLARKFREATST</sequence>